<organism evidence="2 4">
    <name type="scientific">Haloarcula rubripromontorii</name>
    <dbReference type="NCBI Taxonomy" id="1705562"/>
    <lineage>
        <taxon>Archaea</taxon>
        <taxon>Methanobacteriati</taxon>
        <taxon>Methanobacteriota</taxon>
        <taxon>Stenosarchaea group</taxon>
        <taxon>Halobacteria</taxon>
        <taxon>Halobacteriales</taxon>
        <taxon>Haloarculaceae</taxon>
        <taxon>Haloarcula</taxon>
    </lineage>
</organism>
<dbReference type="OrthoDB" id="217662at2157"/>
<keyword evidence="1" id="KW-0472">Membrane</keyword>
<reference evidence="3" key="2">
    <citation type="submission" date="2019-12" db="EMBL/GenBank/DDBJ databases">
        <title>The whole-genome sequencing of Haloarcula japonica strain pws8.</title>
        <authorList>
            <person name="Verma D.K."/>
            <person name="Gopal K."/>
            <person name="Prasad E.S."/>
        </authorList>
    </citation>
    <scope>NUCLEOTIDE SEQUENCE</scope>
    <source>
        <strain evidence="3">Pws8</strain>
    </source>
</reference>
<feature type="transmembrane region" description="Helical" evidence="1">
    <location>
        <begin position="12"/>
        <end position="30"/>
    </location>
</feature>
<evidence type="ECO:0000256" key="1">
    <source>
        <dbReference type="SAM" id="Phobius"/>
    </source>
</evidence>
<evidence type="ECO:0000313" key="3">
    <source>
        <dbReference type="EMBL" id="NLV07121.1"/>
    </source>
</evidence>
<sequence length="66" mass="7504">MFRRRGLSWKEGAAFAIWGLGVIIVLRTLYDVFGVAGRELAIVAVVLFFGSFYGVFMPVWRRFSAE</sequence>
<gene>
    <name evidence="2" type="ORF">AMS69_13150</name>
    <name evidence="3" type="ORF">GOC83_13370</name>
</gene>
<feature type="transmembrane region" description="Helical" evidence="1">
    <location>
        <begin position="42"/>
        <end position="60"/>
    </location>
</feature>
<evidence type="ECO:0000313" key="2">
    <source>
        <dbReference type="EMBL" id="KOX92318.1"/>
    </source>
</evidence>
<dbReference type="RefSeq" id="WP_053968525.1">
    <property type="nucleotide sequence ID" value="NZ_LIUF01000004.1"/>
</dbReference>
<proteinExistence type="predicted"/>
<name>A0A0M9AIU5_9EURY</name>
<dbReference type="Proteomes" id="UP000610611">
    <property type="component" value="Unassembled WGS sequence"/>
</dbReference>
<accession>A0A0M9AIU5</accession>
<protein>
    <submittedName>
        <fullName evidence="2">Uncharacterized protein</fullName>
    </submittedName>
</protein>
<dbReference type="EMBL" id="WOWB01000001">
    <property type="protein sequence ID" value="NLV07121.1"/>
    <property type="molecule type" value="Genomic_DNA"/>
</dbReference>
<evidence type="ECO:0000313" key="4">
    <source>
        <dbReference type="Proteomes" id="UP000037729"/>
    </source>
</evidence>
<reference evidence="2 4" key="1">
    <citation type="submission" date="2015-08" db="EMBL/GenBank/DDBJ databases">
        <title>Genomes of Isolates from Cabo Rojo, PR.</title>
        <authorList>
            <person name="Sanchez-Nieves R.L."/>
            <person name="Montalvo-Rodriguez R."/>
        </authorList>
    </citation>
    <scope>NUCLEOTIDE SEQUENCE [LARGE SCALE GENOMIC DNA]</scope>
    <source>
        <strain evidence="2 4">SL3</strain>
    </source>
</reference>
<dbReference type="EMBL" id="LIUF01000004">
    <property type="protein sequence ID" value="KOX92318.1"/>
    <property type="molecule type" value="Genomic_DNA"/>
</dbReference>
<keyword evidence="1" id="KW-0812">Transmembrane</keyword>
<comment type="caution">
    <text evidence="2">The sequence shown here is derived from an EMBL/GenBank/DDBJ whole genome shotgun (WGS) entry which is preliminary data.</text>
</comment>
<keyword evidence="1" id="KW-1133">Transmembrane helix</keyword>
<dbReference type="AlphaFoldDB" id="A0A0M9AIU5"/>
<dbReference type="PATRIC" id="fig|1705562.3.peg.3215"/>
<keyword evidence="4" id="KW-1185">Reference proteome</keyword>
<dbReference type="Proteomes" id="UP000037729">
    <property type="component" value="Unassembled WGS sequence"/>
</dbReference>